<organism evidence="2 3">
    <name type="scientific">Actinomadura syzygii</name>
    <dbReference type="NCBI Taxonomy" id="1427538"/>
    <lineage>
        <taxon>Bacteria</taxon>
        <taxon>Bacillati</taxon>
        <taxon>Actinomycetota</taxon>
        <taxon>Actinomycetes</taxon>
        <taxon>Streptosporangiales</taxon>
        <taxon>Thermomonosporaceae</taxon>
        <taxon>Actinomadura</taxon>
    </lineage>
</organism>
<reference evidence="2 3" key="1">
    <citation type="submission" date="2019-08" db="EMBL/GenBank/DDBJ databases">
        <title>Actinomadura sp. nov. CYP1-5 isolated from mountain soil.</title>
        <authorList>
            <person name="Songsumanus A."/>
            <person name="Kuncharoen N."/>
            <person name="Kudo T."/>
            <person name="Yuki M."/>
            <person name="Igarashi Y."/>
            <person name="Tanasupawat S."/>
        </authorList>
    </citation>
    <scope>NUCLEOTIDE SEQUENCE [LARGE SCALE GENOMIC DNA]</scope>
    <source>
        <strain evidence="2 3">GKU157</strain>
    </source>
</reference>
<dbReference type="AlphaFoldDB" id="A0A5D0TQP9"/>
<dbReference type="EMBL" id="VSFF01000021">
    <property type="protein sequence ID" value="TYC07612.1"/>
    <property type="molecule type" value="Genomic_DNA"/>
</dbReference>
<comment type="caution">
    <text evidence="2">The sequence shown here is derived from an EMBL/GenBank/DDBJ whole genome shotgun (WGS) entry which is preliminary data.</text>
</comment>
<dbReference type="RefSeq" id="WP_148356100.1">
    <property type="nucleotide sequence ID" value="NZ_JBHSBF010000041.1"/>
</dbReference>
<dbReference type="InterPro" id="IPR015813">
    <property type="entry name" value="Pyrv/PenolPyrv_kinase-like_dom"/>
</dbReference>
<name>A0A5D0TQP9_9ACTN</name>
<feature type="compositionally biased region" description="Basic and acidic residues" evidence="1">
    <location>
        <begin position="1"/>
        <end position="10"/>
    </location>
</feature>
<evidence type="ECO:0000313" key="3">
    <source>
        <dbReference type="Proteomes" id="UP000322634"/>
    </source>
</evidence>
<evidence type="ECO:0000313" key="2">
    <source>
        <dbReference type="EMBL" id="TYC07612.1"/>
    </source>
</evidence>
<proteinExistence type="predicted"/>
<gene>
    <name evidence="2" type="ORF">FXF65_42210</name>
</gene>
<keyword evidence="3" id="KW-1185">Reference proteome</keyword>
<dbReference type="SUPFAM" id="SSF51621">
    <property type="entry name" value="Phosphoenolpyruvate/pyruvate domain"/>
    <property type="match status" value="1"/>
</dbReference>
<protein>
    <submittedName>
        <fullName evidence="2">Uncharacterized protein</fullName>
    </submittedName>
</protein>
<dbReference type="GO" id="GO:0003824">
    <property type="term" value="F:catalytic activity"/>
    <property type="evidence" value="ECO:0007669"/>
    <property type="project" value="InterPro"/>
</dbReference>
<dbReference type="InterPro" id="IPR040442">
    <property type="entry name" value="Pyrv_kinase-like_dom_sf"/>
</dbReference>
<dbReference type="Gene3D" id="3.20.20.60">
    <property type="entry name" value="Phosphoenolpyruvate-binding domains"/>
    <property type="match status" value="1"/>
</dbReference>
<accession>A0A5D0TQP9</accession>
<evidence type="ECO:0000256" key="1">
    <source>
        <dbReference type="SAM" id="MobiDB-lite"/>
    </source>
</evidence>
<feature type="region of interest" description="Disordered" evidence="1">
    <location>
        <begin position="1"/>
        <end position="24"/>
    </location>
</feature>
<dbReference type="Proteomes" id="UP000322634">
    <property type="component" value="Unassembled WGS sequence"/>
</dbReference>
<sequence>MAACHMEAHASPKHRGHIVGKTVVGPPEARPRLVVCVRSDVRGNGGLDAVTDRAMAPADVGANMTEFGTSTSLTMTPCAT</sequence>